<evidence type="ECO:0008006" key="5">
    <source>
        <dbReference type="Google" id="ProtNLM"/>
    </source>
</evidence>
<keyword evidence="2" id="KW-0732">Signal</keyword>
<keyword evidence="4" id="KW-1185">Reference proteome</keyword>
<protein>
    <recommendedName>
        <fullName evidence="5">Temperature shock-inducible protein 1</fullName>
    </recommendedName>
</protein>
<dbReference type="InterPro" id="IPR000992">
    <property type="entry name" value="SRP1_TIP1"/>
</dbReference>
<dbReference type="OrthoDB" id="4069694at2759"/>
<evidence type="ECO:0000313" key="3">
    <source>
        <dbReference type="EMBL" id="CAI5755832.1"/>
    </source>
</evidence>
<reference evidence="3" key="1">
    <citation type="submission" date="2022-12" db="EMBL/GenBank/DDBJ databases">
        <authorList>
            <person name="Brejova B."/>
        </authorList>
    </citation>
    <scope>NUCLEOTIDE SEQUENCE</scope>
</reference>
<evidence type="ECO:0000313" key="4">
    <source>
        <dbReference type="Proteomes" id="UP001152885"/>
    </source>
</evidence>
<feature type="compositionally biased region" description="Low complexity" evidence="1">
    <location>
        <begin position="143"/>
        <end position="158"/>
    </location>
</feature>
<gene>
    <name evidence="3" type="ORF">CANVERA_P0348</name>
</gene>
<dbReference type="Proteomes" id="UP001152885">
    <property type="component" value="Unassembled WGS sequence"/>
</dbReference>
<organism evidence="3 4">
    <name type="scientific">Candida verbasci</name>
    <dbReference type="NCBI Taxonomy" id="1227364"/>
    <lineage>
        <taxon>Eukaryota</taxon>
        <taxon>Fungi</taxon>
        <taxon>Dikarya</taxon>
        <taxon>Ascomycota</taxon>
        <taxon>Saccharomycotina</taxon>
        <taxon>Pichiomycetes</taxon>
        <taxon>Debaryomycetaceae</taxon>
        <taxon>Candida/Lodderomyces clade</taxon>
        <taxon>Candida</taxon>
    </lineage>
</organism>
<accession>A0A9W4TRU5</accession>
<dbReference type="AlphaFoldDB" id="A0A9W4TRU5"/>
<name>A0A9W4TRU5_9ASCO</name>
<feature type="chain" id="PRO_5040964637" description="Temperature shock-inducible protein 1" evidence="2">
    <location>
        <begin position="20"/>
        <end position="197"/>
    </location>
</feature>
<comment type="caution">
    <text evidence="3">The sequence shown here is derived from an EMBL/GenBank/DDBJ whole genome shotgun (WGS) entry which is preliminary data.</text>
</comment>
<feature type="signal peptide" evidence="2">
    <location>
        <begin position="1"/>
        <end position="19"/>
    </location>
</feature>
<evidence type="ECO:0000256" key="1">
    <source>
        <dbReference type="SAM" id="MobiDB-lite"/>
    </source>
</evidence>
<proteinExistence type="predicted"/>
<evidence type="ECO:0000256" key="2">
    <source>
        <dbReference type="SAM" id="SignalP"/>
    </source>
</evidence>
<sequence length="197" mass="19806">MKFSKITGALMTTIGLVSAANEQDVAFLTALVNDFQSHRADYLRFLQTATGVPSQLETFATKVITYQDDSYTTLLDNSDFDVTTLENFATGLPWYTRIEANAGGAASGSSNSDSSNSNSASSSAAATSSSAASSAGAAGGGNSLASSTTDSQTTSQTSNDSLAIATGSVNAANIIGKTGMVAAPIGAVMGALAIALM</sequence>
<dbReference type="EMBL" id="CANTUO010000001">
    <property type="protein sequence ID" value="CAI5755832.1"/>
    <property type="molecule type" value="Genomic_DNA"/>
</dbReference>
<feature type="region of interest" description="Disordered" evidence="1">
    <location>
        <begin position="139"/>
        <end position="158"/>
    </location>
</feature>
<dbReference type="Pfam" id="PF00660">
    <property type="entry name" value="SRP1_TIP1"/>
    <property type="match status" value="1"/>
</dbReference>